<evidence type="ECO:0000256" key="4">
    <source>
        <dbReference type="ARBA" id="ARBA00022723"/>
    </source>
</evidence>
<evidence type="ECO:0000259" key="7">
    <source>
        <dbReference type="SMART" id="SM00922"/>
    </source>
</evidence>
<evidence type="ECO:0000256" key="5">
    <source>
        <dbReference type="ARBA" id="ARBA00022842"/>
    </source>
</evidence>
<dbReference type="FunFam" id="3.20.20.120:FF:000007">
    <property type="entry name" value="Mitochondrial enolase superfamily member 1"/>
    <property type="match status" value="1"/>
</dbReference>
<dbReference type="InterPro" id="IPR013341">
    <property type="entry name" value="Mandelate_racemase_N_dom"/>
</dbReference>
<dbReference type="AlphaFoldDB" id="A0A418VTC4"/>
<evidence type="ECO:0000313" key="9">
    <source>
        <dbReference type="Proteomes" id="UP000283458"/>
    </source>
</evidence>
<comment type="cofactor">
    <cofactor evidence="2">
        <name>Mg(2+)</name>
        <dbReference type="ChEBI" id="CHEBI:18420"/>
    </cofactor>
</comment>
<dbReference type="EMBL" id="QYUL01000003">
    <property type="protein sequence ID" value="RJF79723.1"/>
    <property type="molecule type" value="Genomic_DNA"/>
</dbReference>
<evidence type="ECO:0000256" key="3">
    <source>
        <dbReference type="ARBA" id="ARBA00013142"/>
    </source>
</evidence>
<evidence type="ECO:0000256" key="6">
    <source>
        <dbReference type="ARBA" id="ARBA00023239"/>
    </source>
</evidence>
<dbReference type="CDD" id="cd03324">
    <property type="entry name" value="rTSbeta_L-fuconate_dehydratase"/>
    <property type="match status" value="1"/>
</dbReference>
<comment type="caution">
    <text evidence="8">The sequence shown here is derived from an EMBL/GenBank/DDBJ whole genome shotgun (WGS) entry which is preliminary data.</text>
</comment>
<dbReference type="RefSeq" id="WP_119833035.1">
    <property type="nucleotide sequence ID" value="NZ_QYUL01000003.1"/>
</dbReference>
<protein>
    <recommendedName>
        <fullName evidence="3">L-fuconate dehydratase</fullName>
        <ecNumber evidence="3">4.2.1.68</ecNumber>
    </recommendedName>
</protein>
<dbReference type="Pfam" id="PF02746">
    <property type="entry name" value="MR_MLE_N"/>
    <property type="match status" value="1"/>
</dbReference>
<sequence length="427" mass="47379">MPDEIRITGHRSYDIRFPTSSQKDGSDAMNADPDYSAAYVVLETSGGLEGHGLTFTIGRGNDLCRAAIDLLMPRLIGLSLSDITADMGAFWRHITGDSHLRWVGPDKGVMHLATGAVVNAVWDLWAKQAGKPVWRLVADMTPEEILRLIDFRYLTNALTPAEALAILTRAKAGEPERRARLLAEGYPSYTTSAGWLGYDDDKVRRLCREGVAAGWSHFKLKVGRDRNDDIRRCRVVREEIGPDRVLMIDANQIWEVDEAIGWVRDLADFNPWFIEEPTSPDDILGHRAIREGVAPIKVATGEMCQNRIMFKQFLQADAIDVVQIDAARVGGLNENLAIMLMAAKFDKPVCPHAGGVGLCEYVQHLSMIDYLCISGSWDGRVAEFVDHLHEHFEDPCVVEQGRYRAPTAPGFSITMKPPSIAAHLFAG</sequence>
<reference evidence="8 9" key="1">
    <citation type="submission" date="2018-09" db="EMBL/GenBank/DDBJ databases">
        <authorList>
            <person name="Zhu H."/>
        </authorList>
    </citation>
    <scope>NUCLEOTIDE SEQUENCE [LARGE SCALE GENOMIC DNA]</scope>
    <source>
        <strain evidence="8 9">K2W22B-5</strain>
    </source>
</reference>
<dbReference type="Pfam" id="PF13378">
    <property type="entry name" value="MR_MLE_C"/>
    <property type="match status" value="1"/>
</dbReference>
<dbReference type="GO" id="GO:0009063">
    <property type="term" value="P:amino acid catabolic process"/>
    <property type="evidence" value="ECO:0007669"/>
    <property type="project" value="InterPro"/>
</dbReference>
<dbReference type="InterPro" id="IPR013342">
    <property type="entry name" value="Mandelate_racemase_C"/>
</dbReference>
<dbReference type="SMART" id="SM00922">
    <property type="entry name" value="MR_MLE"/>
    <property type="match status" value="1"/>
</dbReference>
<keyword evidence="4" id="KW-0479">Metal-binding</keyword>
<keyword evidence="6" id="KW-0456">Lyase</keyword>
<dbReference type="Gene3D" id="3.30.390.10">
    <property type="entry name" value="Enolase-like, N-terminal domain"/>
    <property type="match status" value="1"/>
</dbReference>
<dbReference type="PROSITE" id="PS00909">
    <property type="entry name" value="MR_MLE_2"/>
    <property type="match status" value="1"/>
</dbReference>
<dbReference type="InterPro" id="IPR018110">
    <property type="entry name" value="Mandel_Rmase/mucon_lact_enz_CS"/>
</dbReference>
<keyword evidence="5" id="KW-0460">Magnesium</keyword>
<organism evidence="8 9">
    <name type="scientific">Azospirillum cavernae</name>
    <dbReference type="NCBI Taxonomy" id="2320860"/>
    <lineage>
        <taxon>Bacteria</taxon>
        <taxon>Pseudomonadati</taxon>
        <taxon>Pseudomonadota</taxon>
        <taxon>Alphaproteobacteria</taxon>
        <taxon>Rhodospirillales</taxon>
        <taxon>Azospirillaceae</taxon>
        <taxon>Azospirillum</taxon>
    </lineage>
</organism>
<keyword evidence="9" id="KW-1185">Reference proteome</keyword>
<dbReference type="GO" id="GO:0050023">
    <property type="term" value="F:L-fuconate dehydratase activity"/>
    <property type="evidence" value="ECO:0007669"/>
    <property type="project" value="UniProtKB-EC"/>
</dbReference>
<dbReference type="Proteomes" id="UP000283458">
    <property type="component" value="Unassembled WGS sequence"/>
</dbReference>
<dbReference type="PANTHER" id="PTHR13794">
    <property type="entry name" value="ENOLASE SUPERFAMILY, MANDELATE RACEMASE"/>
    <property type="match status" value="1"/>
</dbReference>
<dbReference type="InterPro" id="IPR029017">
    <property type="entry name" value="Enolase-like_N"/>
</dbReference>
<evidence type="ECO:0000313" key="8">
    <source>
        <dbReference type="EMBL" id="RJF79723.1"/>
    </source>
</evidence>
<dbReference type="SFLD" id="SFLDF00111">
    <property type="entry name" value="L-fuconate_dehydratase"/>
    <property type="match status" value="1"/>
</dbReference>
<dbReference type="SFLD" id="SFLDS00001">
    <property type="entry name" value="Enolase"/>
    <property type="match status" value="1"/>
</dbReference>
<name>A0A418VTC4_9PROT</name>
<dbReference type="Gene3D" id="3.20.20.120">
    <property type="entry name" value="Enolase-like C-terminal domain"/>
    <property type="match status" value="1"/>
</dbReference>
<evidence type="ECO:0000256" key="2">
    <source>
        <dbReference type="ARBA" id="ARBA00001946"/>
    </source>
</evidence>
<accession>A0A418VTC4</accession>
<dbReference type="GO" id="GO:0016052">
    <property type="term" value="P:carbohydrate catabolic process"/>
    <property type="evidence" value="ECO:0007669"/>
    <property type="project" value="InterPro"/>
</dbReference>
<dbReference type="EC" id="4.2.1.68" evidence="3"/>
<dbReference type="InterPro" id="IPR046945">
    <property type="entry name" value="RHMD-like"/>
</dbReference>
<comment type="catalytic activity">
    <reaction evidence="1">
        <text>L-fuconate = 2-dehydro-3-deoxy-L-fuconate + H2O</text>
        <dbReference type="Rhea" id="RHEA:22772"/>
        <dbReference type="ChEBI" id="CHEBI:15377"/>
        <dbReference type="ChEBI" id="CHEBI:21291"/>
        <dbReference type="ChEBI" id="CHEBI:37448"/>
        <dbReference type="EC" id="4.2.1.68"/>
    </reaction>
</comment>
<proteinExistence type="predicted"/>
<dbReference type="SFLD" id="SFLDG00179">
    <property type="entry name" value="mandelate_racemase"/>
    <property type="match status" value="1"/>
</dbReference>
<dbReference type="PANTHER" id="PTHR13794:SF58">
    <property type="entry name" value="MITOCHONDRIAL ENOLASE SUPERFAMILY MEMBER 1"/>
    <property type="match status" value="1"/>
</dbReference>
<dbReference type="OrthoDB" id="9802699at2"/>
<feature type="domain" description="Mandelate racemase/muconate lactonizing enzyme C-terminal" evidence="7">
    <location>
        <begin position="200"/>
        <end position="296"/>
    </location>
</feature>
<dbReference type="GO" id="GO:0000287">
    <property type="term" value="F:magnesium ion binding"/>
    <property type="evidence" value="ECO:0007669"/>
    <property type="project" value="UniProtKB-ARBA"/>
</dbReference>
<evidence type="ECO:0000256" key="1">
    <source>
        <dbReference type="ARBA" id="ARBA00001737"/>
    </source>
</evidence>
<dbReference type="InterPro" id="IPR029065">
    <property type="entry name" value="Enolase_C-like"/>
</dbReference>
<dbReference type="SUPFAM" id="SSF54826">
    <property type="entry name" value="Enolase N-terminal domain-like"/>
    <property type="match status" value="1"/>
</dbReference>
<dbReference type="SUPFAM" id="SSF51604">
    <property type="entry name" value="Enolase C-terminal domain-like"/>
    <property type="match status" value="1"/>
</dbReference>
<dbReference type="InterPro" id="IPR036849">
    <property type="entry name" value="Enolase-like_C_sf"/>
</dbReference>
<gene>
    <name evidence="8" type="ORF">D3877_22780</name>
</gene>
<dbReference type="InterPro" id="IPR034610">
    <property type="entry name" value="L-fuconate_dehydratase"/>
</dbReference>